<dbReference type="InterPro" id="IPR013785">
    <property type="entry name" value="Aldolase_TIM"/>
</dbReference>
<name>A0A6P1TIY6_9FIRM</name>
<protein>
    <submittedName>
        <fullName evidence="3">Alpha-galactosidase</fullName>
    </submittedName>
</protein>
<dbReference type="KEGG" id="anr:Ana3638_01260"/>
<dbReference type="InterPro" id="IPR050985">
    <property type="entry name" value="Alpha-glycosidase_related"/>
</dbReference>
<evidence type="ECO:0000313" key="4">
    <source>
        <dbReference type="Proteomes" id="UP000464314"/>
    </source>
</evidence>
<keyword evidence="4" id="KW-1185">Reference proteome</keyword>
<gene>
    <name evidence="3" type="ORF">Ana3638_01260</name>
</gene>
<accession>A0A6P1TIY6</accession>
<dbReference type="Gene3D" id="2.70.98.60">
    <property type="entry name" value="alpha-galactosidase from lactobacil brevis"/>
    <property type="match status" value="1"/>
</dbReference>
<organism evidence="3 4">
    <name type="scientific">Anaerocolumna sedimenticola</name>
    <dbReference type="NCBI Taxonomy" id="2696063"/>
    <lineage>
        <taxon>Bacteria</taxon>
        <taxon>Bacillati</taxon>
        <taxon>Bacillota</taxon>
        <taxon>Clostridia</taxon>
        <taxon>Lachnospirales</taxon>
        <taxon>Lachnospiraceae</taxon>
        <taxon>Anaerocolumna</taxon>
    </lineage>
</organism>
<dbReference type="Gene3D" id="3.20.20.70">
    <property type="entry name" value="Aldolase class I"/>
    <property type="match status" value="1"/>
</dbReference>
<dbReference type="RefSeq" id="WP_161836318.1">
    <property type="nucleotide sequence ID" value="NZ_CP048000.1"/>
</dbReference>
<proteinExistence type="predicted"/>
<dbReference type="GO" id="GO:0004557">
    <property type="term" value="F:alpha-galactosidase activity"/>
    <property type="evidence" value="ECO:0007669"/>
    <property type="project" value="InterPro"/>
</dbReference>
<dbReference type="PANTHER" id="PTHR43053">
    <property type="entry name" value="GLYCOSIDASE FAMILY 31"/>
    <property type="match status" value="1"/>
</dbReference>
<sequence length="703" mass="81643">MERINIYENGIYMVFEIGDDKCFKLLHFSAKPFREEDIIARSTDYGFRFVEINLAGFDRPYERHGNKYIVTAPGYHMRYESHTDEQNDIGRKLVFTLMDEITKVYVYSHIQFYKELSVIRLWNEVKNCGDDVQTLDYISSFNYEGIEKEGKLSRDEKMSVWVPHNSWQREMNWKKYTLPELGMELVQPAKEQRSSNMIQFSNTGNWSAKEHLPMAYLENSETKTGLIWQIEHNGSWHWEIGDQNGHLYLAVSGPNETYSHWFKNLNPGDSFTTVPVAVGVTEIGFEDAVGTLTDYRRRIRRPNADNENLRIIFNDYMNCLWGKPTAEQEFPLVDAAAEVGCEYFCIDAGWYADGDWWDEVGEWQESRKRFPNGLREITDYIRSKGMIPGVWLELEVMGINCNMAKKVPDDWFFTRHGKRVYDRSRYQLDYRNPEVTAYANGVIDRLVKEYGVGYIKMDYNIEPGIGTERNADSVGDGMLGHERAYLNWLDGVFAKYPELIIENCSSGGLRIDYAMLSRYSIQSTSDQDNYRYYCTIAANSPSGLTPEQSAIWSYPLTEGDKEEVVFNMVNAMLLRIHQSGHLANLSRSRKELVKEALDIYKSIRQELKTGLPVWPLGLSDYSDEWVSFGLQCKETLYLAVWRREGNHHTHTLPIPSFNGKDVEVKCLYPSYSKVPCKWDSQPGEFEVTMNGEYMARLFKLSIK</sequence>
<dbReference type="PANTHER" id="PTHR43053:SF3">
    <property type="entry name" value="ALPHA-GALACTOSIDASE C-RELATED"/>
    <property type="match status" value="1"/>
</dbReference>
<evidence type="ECO:0000256" key="1">
    <source>
        <dbReference type="ARBA" id="ARBA00022801"/>
    </source>
</evidence>
<dbReference type="AlphaFoldDB" id="A0A6P1TIY6"/>
<evidence type="ECO:0000256" key="2">
    <source>
        <dbReference type="ARBA" id="ARBA00023295"/>
    </source>
</evidence>
<dbReference type="InterPro" id="IPR017853">
    <property type="entry name" value="GH"/>
</dbReference>
<dbReference type="Pfam" id="PF02065">
    <property type="entry name" value="Melibiase"/>
    <property type="match status" value="1"/>
</dbReference>
<keyword evidence="1" id="KW-0378">Hydrolase</keyword>
<dbReference type="CDD" id="cd14791">
    <property type="entry name" value="GH36"/>
    <property type="match status" value="1"/>
</dbReference>
<keyword evidence="2" id="KW-0326">Glycosidase</keyword>
<dbReference type="GO" id="GO:0016052">
    <property type="term" value="P:carbohydrate catabolic process"/>
    <property type="evidence" value="ECO:0007669"/>
    <property type="project" value="InterPro"/>
</dbReference>
<dbReference type="InterPro" id="IPR002252">
    <property type="entry name" value="Glyco_hydro_36"/>
</dbReference>
<dbReference type="EMBL" id="CP048000">
    <property type="protein sequence ID" value="QHQ59595.1"/>
    <property type="molecule type" value="Genomic_DNA"/>
</dbReference>
<evidence type="ECO:0000313" key="3">
    <source>
        <dbReference type="EMBL" id="QHQ59595.1"/>
    </source>
</evidence>
<dbReference type="SUPFAM" id="SSF51445">
    <property type="entry name" value="(Trans)glycosidases"/>
    <property type="match status" value="1"/>
</dbReference>
<dbReference type="PRINTS" id="PR00743">
    <property type="entry name" value="GLHYDRLASE36"/>
</dbReference>
<reference evidence="3 4" key="1">
    <citation type="submission" date="2020-01" db="EMBL/GenBank/DDBJ databases">
        <title>Genome analysis of Anaerocolumna sp. CBA3638.</title>
        <authorList>
            <person name="Kim J."/>
            <person name="Roh S.W."/>
        </authorList>
    </citation>
    <scope>NUCLEOTIDE SEQUENCE [LARGE SCALE GENOMIC DNA]</scope>
    <source>
        <strain evidence="3 4">CBA3638</strain>
    </source>
</reference>
<dbReference type="InterPro" id="IPR038417">
    <property type="entry name" value="Alpga-gal_N_sf"/>
</dbReference>
<dbReference type="Proteomes" id="UP000464314">
    <property type="component" value="Chromosome"/>
</dbReference>